<dbReference type="AlphaFoldDB" id="A0A443RX47"/>
<dbReference type="OrthoDB" id="9982946at2759"/>
<proteinExistence type="predicted"/>
<keyword evidence="3" id="KW-1185">Reference proteome</keyword>
<organism evidence="2 3">
    <name type="scientific">Leptotrombidium deliense</name>
    <dbReference type="NCBI Taxonomy" id="299467"/>
    <lineage>
        <taxon>Eukaryota</taxon>
        <taxon>Metazoa</taxon>
        <taxon>Ecdysozoa</taxon>
        <taxon>Arthropoda</taxon>
        <taxon>Chelicerata</taxon>
        <taxon>Arachnida</taxon>
        <taxon>Acari</taxon>
        <taxon>Acariformes</taxon>
        <taxon>Trombidiformes</taxon>
        <taxon>Prostigmata</taxon>
        <taxon>Anystina</taxon>
        <taxon>Parasitengona</taxon>
        <taxon>Trombiculoidea</taxon>
        <taxon>Trombiculidae</taxon>
        <taxon>Leptotrombidium</taxon>
    </lineage>
</organism>
<evidence type="ECO:0000313" key="3">
    <source>
        <dbReference type="Proteomes" id="UP000288716"/>
    </source>
</evidence>
<protein>
    <submittedName>
        <fullName evidence="2">Vesicle-fusing ATPase 1-like protein</fullName>
    </submittedName>
</protein>
<evidence type="ECO:0000313" key="2">
    <source>
        <dbReference type="EMBL" id="RWS19941.1"/>
    </source>
</evidence>
<comment type="caution">
    <text evidence="2">The sequence shown here is derived from an EMBL/GenBank/DDBJ whole genome shotgun (WGS) entry which is preliminary data.</text>
</comment>
<gene>
    <name evidence="2" type="ORF">B4U80_11408</name>
</gene>
<dbReference type="STRING" id="299467.A0A443RX47"/>
<feature type="region of interest" description="Disordered" evidence="1">
    <location>
        <begin position="134"/>
        <end position="161"/>
    </location>
</feature>
<name>A0A443RX47_9ACAR</name>
<evidence type="ECO:0000256" key="1">
    <source>
        <dbReference type="SAM" id="MobiDB-lite"/>
    </source>
</evidence>
<accession>A0A443RX47</accession>
<reference evidence="2 3" key="1">
    <citation type="journal article" date="2018" name="Gigascience">
        <title>Genomes of trombidid mites reveal novel predicted allergens and laterally-transferred genes associated with secondary metabolism.</title>
        <authorList>
            <person name="Dong X."/>
            <person name="Chaisiri K."/>
            <person name="Xia D."/>
            <person name="Armstrong S.D."/>
            <person name="Fang Y."/>
            <person name="Donnelly M.J."/>
            <person name="Kadowaki T."/>
            <person name="McGarry J.W."/>
            <person name="Darby A.C."/>
            <person name="Makepeace B.L."/>
        </authorList>
    </citation>
    <scope>NUCLEOTIDE SEQUENCE [LARGE SCALE GENOMIC DNA]</scope>
    <source>
        <strain evidence="2">UoL-UT</strain>
    </source>
</reference>
<dbReference type="VEuPathDB" id="VectorBase:LDEU012100"/>
<feature type="compositionally biased region" description="Polar residues" evidence="1">
    <location>
        <begin position="143"/>
        <end position="161"/>
    </location>
</feature>
<sequence length="161" mass="18205">MTKPPPDDNKLLILCTTSCKRMCEELDILSVFTTVFNVPNLTEIEHLKNVLQYLSEKSTSFESESNDSDPLSEKSFLFENESKDCDYLSDDERSSLSAENIASKYFTPDQYTEIVNLIEGIKLILHENKIHDSDHLSDEEKSAASSENTASKYFTCTAESP</sequence>
<dbReference type="EMBL" id="NCKV01021406">
    <property type="protein sequence ID" value="RWS19941.1"/>
    <property type="molecule type" value="Genomic_DNA"/>
</dbReference>
<dbReference type="Proteomes" id="UP000288716">
    <property type="component" value="Unassembled WGS sequence"/>
</dbReference>